<dbReference type="AlphaFoldDB" id="F2CTU7"/>
<protein>
    <submittedName>
        <fullName evidence="2">Predicted protein</fullName>
    </submittedName>
</protein>
<evidence type="ECO:0000256" key="1">
    <source>
        <dbReference type="SAM" id="MobiDB-lite"/>
    </source>
</evidence>
<proteinExistence type="evidence at transcript level"/>
<reference evidence="2" key="1">
    <citation type="journal article" date="2011" name="Plant Physiol.">
        <title>Comprehensive sequence analysis of 24,783 barley full-length cDNAs derived from 12 clone libraries.</title>
        <authorList>
            <person name="Matsumoto T."/>
            <person name="Tanaka T."/>
            <person name="Sakai H."/>
            <person name="Amano N."/>
            <person name="Kanamori H."/>
            <person name="Kurita K."/>
            <person name="Kikuta A."/>
            <person name="Kamiya K."/>
            <person name="Yamamoto M."/>
            <person name="Ikawa H."/>
            <person name="Fujii N."/>
            <person name="Hori K."/>
            <person name="Itoh T."/>
            <person name="Sato K."/>
        </authorList>
    </citation>
    <scope>NUCLEOTIDE SEQUENCE</scope>
</reference>
<name>F2CTU7_HORVV</name>
<feature type="region of interest" description="Disordered" evidence="1">
    <location>
        <begin position="1"/>
        <end position="27"/>
    </location>
</feature>
<organism evidence="2">
    <name type="scientific">Hordeum vulgare subsp. vulgare</name>
    <name type="common">Domesticated barley</name>
    <dbReference type="NCBI Taxonomy" id="112509"/>
    <lineage>
        <taxon>Eukaryota</taxon>
        <taxon>Viridiplantae</taxon>
        <taxon>Streptophyta</taxon>
        <taxon>Embryophyta</taxon>
        <taxon>Tracheophyta</taxon>
        <taxon>Spermatophyta</taxon>
        <taxon>Magnoliopsida</taxon>
        <taxon>Liliopsida</taxon>
        <taxon>Poales</taxon>
        <taxon>Poaceae</taxon>
        <taxon>BOP clade</taxon>
        <taxon>Pooideae</taxon>
        <taxon>Triticodae</taxon>
        <taxon>Triticeae</taxon>
        <taxon>Hordeinae</taxon>
        <taxon>Hordeum</taxon>
    </lineage>
</organism>
<feature type="compositionally biased region" description="Polar residues" evidence="1">
    <location>
        <begin position="52"/>
        <end position="67"/>
    </location>
</feature>
<dbReference type="EMBL" id="AK355049">
    <property type="protein sequence ID" value="BAJ86268.1"/>
    <property type="molecule type" value="mRNA"/>
</dbReference>
<feature type="compositionally biased region" description="Basic residues" evidence="1">
    <location>
        <begin position="9"/>
        <end position="22"/>
    </location>
</feature>
<sequence>MMDLTVHPGLRRHGGPRRRGRLRGGGGCPWRAPRRWWPAMWSVAASAMGGSWRSTGMVSPTSTSRNGGSRREPVRRGDDRSSTSRSMSSSSRRRHRNLPCCRRRMIIGSNGVAREQWGCSGAGG</sequence>
<evidence type="ECO:0000313" key="2">
    <source>
        <dbReference type="EMBL" id="BAJ86268.1"/>
    </source>
</evidence>
<feature type="region of interest" description="Disordered" evidence="1">
    <location>
        <begin position="48"/>
        <end position="99"/>
    </location>
</feature>
<feature type="compositionally biased region" description="Basic and acidic residues" evidence="1">
    <location>
        <begin position="69"/>
        <end position="82"/>
    </location>
</feature>
<accession>F2CTU7</accession>